<feature type="non-terminal residue" evidence="1">
    <location>
        <position position="1"/>
    </location>
</feature>
<dbReference type="EMBL" id="CAMKVN010027174">
    <property type="protein sequence ID" value="CAI2201308.1"/>
    <property type="molecule type" value="Genomic_DNA"/>
</dbReference>
<sequence>CDVGQCISESTSYEKTMWERIEMELEEINVENLGFDHPICSG</sequence>
<dbReference type="OrthoDB" id="2387492at2759"/>
<feature type="non-terminal residue" evidence="1">
    <location>
        <position position="42"/>
    </location>
</feature>
<comment type="caution">
    <text evidence="1">The sequence shown here is derived from an EMBL/GenBank/DDBJ whole genome shotgun (WGS) entry which is preliminary data.</text>
</comment>
<dbReference type="AlphaFoldDB" id="A0A9W4X7W8"/>
<organism evidence="1 2">
    <name type="scientific">Funneliformis geosporum</name>
    <dbReference type="NCBI Taxonomy" id="1117311"/>
    <lineage>
        <taxon>Eukaryota</taxon>
        <taxon>Fungi</taxon>
        <taxon>Fungi incertae sedis</taxon>
        <taxon>Mucoromycota</taxon>
        <taxon>Glomeromycotina</taxon>
        <taxon>Glomeromycetes</taxon>
        <taxon>Glomerales</taxon>
        <taxon>Glomeraceae</taxon>
        <taxon>Funneliformis</taxon>
    </lineage>
</organism>
<reference evidence="1" key="1">
    <citation type="submission" date="2022-08" db="EMBL/GenBank/DDBJ databases">
        <authorList>
            <person name="Kallberg Y."/>
            <person name="Tangrot J."/>
            <person name="Rosling A."/>
        </authorList>
    </citation>
    <scope>NUCLEOTIDE SEQUENCE</scope>
    <source>
        <strain evidence="1">Wild A</strain>
    </source>
</reference>
<proteinExistence type="predicted"/>
<dbReference type="Proteomes" id="UP001153678">
    <property type="component" value="Unassembled WGS sequence"/>
</dbReference>
<name>A0A9W4X7W8_9GLOM</name>
<evidence type="ECO:0000313" key="2">
    <source>
        <dbReference type="Proteomes" id="UP001153678"/>
    </source>
</evidence>
<accession>A0A9W4X7W8</accession>
<gene>
    <name evidence="1" type="ORF">FWILDA_LOCUS20001</name>
</gene>
<keyword evidence="2" id="KW-1185">Reference proteome</keyword>
<protein>
    <submittedName>
        <fullName evidence="1">12804_t:CDS:1</fullName>
    </submittedName>
</protein>
<evidence type="ECO:0000313" key="1">
    <source>
        <dbReference type="EMBL" id="CAI2201308.1"/>
    </source>
</evidence>